<dbReference type="SUPFAM" id="SSF51735">
    <property type="entry name" value="NAD(P)-binding Rossmann-fold domains"/>
    <property type="match status" value="1"/>
</dbReference>
<keyword evidence="3" id="KW-0560">Oxidoreductase</keyword>
<dbReference type="AlphaFoldDB" id="A0A395NC63"/>
<comment type="similarity">
    <text evidence="1">Belongs to the short-chain dehydrogenases/reductases (SDR) family.</text>
</comment>
<evidence type="ECO:0000313" key="4">
    <source>
        <dbReference type="EMBL" id="RFU73696.1"/>
    </source>
</evidence>
<keyword evidence="5" id="KW-1185">Reference proteome</keyword>
<evidence type="ECO:0000256" key="2">
    <source>
        <dbReference type="ARBA" id="ARBA00022857"/>
    </source>
</evidence>
<dbReference type="PANTHER" id="PTHR43544:SF7">
    <property type="entry name" value="NADB-LER2"/>
    <property type="match status" value="1"/>
</dbReference>
<organism evidence="4 5">
    <name type="scientific">Trichoderma arundinaceum</name>
    <dbReference type="NCBI Taxonomy" id="490622"/>
    <lineage>
        <taxon>Eukaryota</taxon>
        <taxon>Fungi</taxon>
        <taxon>Dikarya</taxon>
        <taxon>Ascomycota</taxon>
        <taxon>Pezizomycotina</taxon>
        <taxon>Sordariomycetes</taxon>
        <taxon>Hypocreomycetidae</taxon>
        <taxon>Hypocreales</taxon>
        <taxon>Hypocreaceae</taxon>
        <taxon>Trichoderma</taxon>
    </lineage>
</organism>
<dbReference type="STRING" id="490622.A0A395NC63"/>
<name>A0A395NC63_TRIAR</name>
<dbReference type="InterPro" id="IPR002347">
    <property type="entry name" value="SDR_fam"/>
</dbReference>
<comment type="caution">
    <text evidence="4">The sequence shown here is derived from an EMBL/GenBank/DDBJ whole genome shotgun (WGS) entry which is preliminary data.</text>
</comment>
<dbReference type="GO" id="GO:0016491">
    <property type="term" value="F:oxidoreductase activity"/>
    <property type="evidence" value="ECO:0007669"/>
    <property type="project" value="UniProtKB-KW"/>
</dbReference>
<evidence type="ECO:0000313" key="5">
    <source>
        <dbReference type="Proteomes" id="UP000266272"/>
    </source>
</evidence>
<dbReference type="Pfam" id="PF00106">
    <property type="entry name" value="adh_short"/>
    <property type="match status" value="1"/>
</dbReference>
<evidence type="ECO:0000256" key="3">
    <source>
        <dbReference type="ARBA" id="ARBA00023002"/>
    </source>
</evidence>
<keyword evidence="2" id="KW-0521">NADP</keyword>
<dbReference type="GO" id="GO:0005737">
    <property type="term" value="C:cytoplasm"/>
    <property type="evidence" value="ECO:0007669"/>
    <property type="project" value="TreeGrafter"/>
</dbReference>
<accession>A0A395NC63</accession>
<dbReference type="PANTHER" id="PTHR43544">
    <property type="entry name" value="SHORT-CHAIN DEHYDROGENASE/REDUCTASE"/>
    <property type="match status" value="1"/>
</dbReference>
<dbReference type="CDD" id="cd05325">
    <property type="entry name" value="carb_red_sniffer_like_SDR_c"/>
    <property type="match status" value="1"/>
</dbReference>
<dbReference type="EMBL" id="PXOA01000618">
    <property type="protein sequence ID" value="RFU73696.1"/>
    <property type="molecule type" value="Genomic_DNA"/>
</dbReference>
<gene>
    <name evidence="4" type="ORF">TARUN_8568</name>
</gene>
<evidence type="ECO:0000256" key="1">
    <source>
        <dbReference type="ARBA" id="ARBA00006484"/>
    </source>
</evidence>
<dbReference type="PRINTS" id="PR00081">
    <property type="entry name" value="GDHRDH"/>
</dbReference>
<protein>
    <submittedName>
        <fullName evidence="4">Aflatoxin biosynthesis ketoreductase nor-1</fullName>
    </submittedName>
</protein>
<sequence length="254" mass="27245">MSHSTVLVTGASRGTYTLIGSDDWAALVAKYLLRPDTTVVATVRRATAEIVSKLQSLPRGQDCKLVILPFDINVASSAADTVARLKAEHGIQRLDVAIANAGICDAWGPVAEMSEAELLMHLEVNALGLLRLYKATIPLLNAAETPKLIYVSTSVSSLSNLNARSATTEYGISKMAGNFLIKMIGIEHSNVIAFPICPGFVQTDMGNRGAKVNGLEKAPVTVEESTAGIMQQIDLASKETTGRFLRYDGEEIPW</sequence>
<proteinExistence type="inferred from homology"/>
<dbReference type="Gene3D" id="3.40.50.720">
    <property type="entry name" value="NAD(P)-binding Rossmann-like Domain"/>
    <property type="match status" value="1"/>
</dbReference>
<dbReference type="InterPro" id="IPR051468">
    <property type="entry name" value="Fungal_SecMetab_SDRs"/>
</dbReference>
<dbReference type="Proteomes" id="UP000266272">
    <property type="component" value="Unassembled WGS sequence"/>
</dbReference>
<dbReference type="InterPro" id="IPR036291">
    <property type="entry name" value="NAD(P)-bd_dom_sf"/>
</dbReference>
<reference evidence="4 5" key="1">
    <citation type="journal article" date="2018" name="PLoS Pathog.">
        <title>Evolution of structural diversity of trichothecenes, a family of toxins produced by plant pathogenic and entomopathogenic fungi.</title>
        <authorList>
            <person name="Proctor R.H."/>
            <person name="McCormick S.P."/>
            <person name="Kim H.S."/>
            <person name="Cardoza R.E."/>
            <person name="Stanley A.M."/>
            <person name="Lindo L."/>
            <person name="Kelly A."/>
            <person name="Brown D.W."/>
            <person name="Lee T."/>
            <person name="Vaughan M.M."/>
            <person name="Alexander N.J."/>
            <person name="Busman M."/>
            <person name="Gutierrez S."/>
        </authorList>
    </citation>
    <scope>NUCLEOTIDE SEQUENCE [LARGE SCALE GENOMIC DNA]</scope>
    <source>
        <strain evidence="4 5">IBT 40837</strain>
    </source>
</reference>
<dbReference type="OrthoDB" id="9876299at2759"/>